<feature type="non-terminal residue" evidence="1">
    <location>
        <position position="51"/>
    </location>
</feature>
<reference evidence="1" key="1">
    <citation type="submission" date="2022-07" db="EMBL/GenBank/DDBJ databases">
        <authorList>
            <person name="Macas J."/>
            <person name="Novak P."/>
            <person name="Neumann P."/>
        </authorList>
    </citation>
    <scope>NUCLEOTIDE SEQUENCE</scope>
</reference>
<organism evidence="1 2">
    <name type="scientific">Cuscuta europaea</name>
    <name type="common">European dodder</name>
    <dbReference type="NCBI Taxonomy" id="41803"/>
    <lineage>
        <taxon>Eukaryota</taxon>
        <taxon>Viridiplantae</taxon>
        <taxon>Streptophyta</taxon>
        <taxon>Embryophyta</taxon>
        <taxon>Tracheophyta</taxon>
        <taxon>Spermatophyta</taxon>
        <taxon>Magnoliopsida</taxon>
        <taxon>eudicotyledons</taxon>
        <taxon>Gunneridae</taxon>
        <taxon>Pentapetalae</taxon>
        <taxon>asterids</taxon>
        <taxon>lamiids</taxon>
        <taxon>Solanales</taxon>
        <taxon>Convolvulaceae</taxon>
        <taxon>Cuscuteae</taxon>
        <taxon>Cuscuta</taxon>
        <taxon>Cuscuta subgen. Cuscuta</taxon>
    </lineage>
</organism>
<name>A0A9P1EF59_CUSEU</name>
<evidence type="ECO:0000313" key="1">
    <source>
        <dbReference type="EMBL" id="CAH9100842.1"/>
    </source>
</evidence>
<protein>
    <submittedName>
        <fullName evidence="1">Uncharacterized protein</fullName>
    </submittedName>
</protein>
<dbReference type="AlphaFoldDB" id="A0A9P1EF59"/>
<dbReference type="OrthoDB" id="414945at2759"/>
<dbReference type="EMBL" id="CAMAPE010000038">
    <property type="protein sequence ID" value="CAH9100842.1"/>
    <property type="molecule type" value="Genomic_DNA"/>
</dbReference>
<accession>A0A9P1EF59</accession>
<keyword evidence="2" id="KW-1185">Reference proteome</keyword>
<dbReference type="PANTHER" id="PTHR11439:SF463">
    <property type="entry name" value="REVERSE TRANSCRIPTASE TY1_COPIA-TYPE DOMAIN-CONTAINING PROTEIN"/>
    <property type="match status" value="1"/>
</dbReference>
<sequence>MHRPTTRHWEAIKRVLRYLKGTPHFGIFISAHTPLTLHAYADADWAGDIDT</sequence>
<evidence type="ECO:0000313" key="2">
    <source>
        <dbReference type="Proteomes" id="UP001152484"/>
    </source>
</evidence>
<proteinExistence type="predicted"/>
<comment type="caution">
    <text evidence="1">The sequence shown here is derived from an EMBL/GenBank/DDBJ whole genome shotgun (WGS) entry which is preliminary data.</text>
</comment>
<dbReference type="Proteomes" id="UP001152484">
    <property type="component" value="Unassembled WGS sequence"/>
</dbReference>
<dbReference type="PANTHER" id="PTHR11439">
    <property type="entry name" value="GAG-POL-RELATED RETROTRANSPOSON"/>
    <property type="match status" value="1"/>
</dbReference>
<gene>
    <name evidence="1" type="ORF">CEURO_LOCUS15128</name>
</gene>